<dbReference type="AlphaFoldDB" id="E0W0M5"/>
<dbReference type="GeneID" id="8234700"/>
<dbReference type="STRING" id="121224.E0W0M5"/>
<reference evidence="10" key="2">
    <citation type="submission" date="2007-04" db="EMBL/GenBank/DDBJ databases">
        <title>The genome of the human body louse.</title>
        <authorList>
            <consortium name="The Human Body Louse Genome Consortium"/>
            <person name="Kirkness E."/>
            <person name="Walenz B."/>
            <person name="Hass B."/>
            <person name="Bruggner R."/>
            <person name="Strausberg R."/>
        </authorList>
    </citation>
    <scope>NUCLEOTIDE SEQUENCE</scope>
    <source>
        <strain evidence="10">USDA</strain>
    </source>
</reference>
<dbReference type="EMBL" id="DS235861">
    <property type="protein sequence ID" value="EEB19181.1"/>
    <property type="molecule type" value="Genomic_DNA"/>
</dbReference>
<dbReference type="InterPro" id="IPR001007">
    <property type="entry name" value="VWF_dom"/>
</dbReference>
<comment type="subcellular location">
    <subcellularLocation>
        <location evidence="1">Secreted</location>
    </subcellularLocation>
</comment>
<dbReference type="PROSITE" id="PS50933">
    <property type="entry name" value="CHRD"/>
    <property type="match status" value="2"/>
</dbReference>
<dbReference type="GO" id="GO:0030514">
    <property type="term" value="P:negative regulation of BMP signaling pathway"/>
    <property type="evidence" value="ECO:0007669"/>
    <property type="project" value="TreeGrafter"/>
</dbReference>
<dbReference type="SMART" id="SM00214">
    <property type="entry name" value="VWC"/>
    <property type="match status" value="4"/>
</dbReference>
<comment type="similarity">
    <text evidence="2">Belongs to the chordin family.</text>
</comment>
<evidence type="ECO:0000256" key="7">
    <source>
        <dbReference type="PROSITE-ProRule" id="PRU00230"/>
    </source>
</evidence>
<dbReference type="OMA" id="TGRFTFH"/>
<reference evidence="10" key="1">
    <citation type="submission" date="2007-04" db="EMBL/GenBank/DDBJ databases">
        <title>Annotation of Pediculus humanus corporis strain USDA.</title>
        <authorList>
            <person name="Kirkness E."/>
            <person name="Hannick L."/>
            <person name="Hass B."/>
            <person name="Bruggner R."/>
            <person name="Lawson D."/>
            <person name="Bidwell S."/>
            <person name="Joardar V."/>
            <person name="Caler E."/>
            <person name="Walenz B."/>
            <person name="Inman J."/>
            <person name="Schobel S."/>
            <person name="Galinsky K."/>
            <person name="Amedeo P."/>
            <person name="Strausberg R."/>
        </authorList>
    </citation>
    <scope>NUCLEOTIDE SEQUENCE</scope>
    <source>
        <strain evidence="10">USDA</strain>
    </source>
</reference>
<evidence type="ECO:0000313" key="12">
    <source>
        <dbReference type="Proteomes" id="UP000009046"/>
    </source>
</evidence>
<keyword evidence="12" id="KW-1185">Reference proteome</keyword>
<evidence type="ECO:0000256" key="2">
    <source>
        <dbReference type="ARBA" id="ARBA00007156"/>
    </source>
</evidence>
<dbReference type="EMBL" id="AAZO01006795">
    <property type="status" value="NOT_ANNOTATED_CDS"/>
    <property type="molecule type" value="Genomic_DNA"/>
</dbReference>
<evidence type="ECO:0000256" key="1">
    <source>
        <dbReference type="ARBA" id="ARBA00004613"/>
    </source>
</evidence>
<dbReference type="PIRSF" id="PIRSF002496">
    <property type="entry name" value="Chordin"/>
    <property type="match status" value="1"/>
</dbReference>
<dbReference type="PANTHER" id="PTHR46526:SF1">
    <property type="entry name" value="CHORDIN"/>
    <property type="match status" value="1"/>
</dbReference>
<dbReference type="InterPro" id="IPR016353">
    <property type="entry name" value="Chordin"/>
</dbReference>
<evidence type="ECO:0000256" key="4">
    <source>
        <dbReference type="ARBA" id="ARBA00022525"/>
    </source>
</evidence>
<dbReference type="KEGG" id="phu:Phum_PHUM559580"/>
<dbReference type="InterPro" id="IPR052278">
    <property type="entry name" value="Chordin-like_regulators"/>
</dbReference>
<dbReference type="eggNOG" id="ENOG502QR4J">
    <property type="taxonomic scope" value="Eukaryota"/>
</dbReference>
<evidence type="ECO:0000313" key="10">
    <source>
        <dbReference type="EMBL" id="EEB19181.1"/>
    </source>
</evidence>
<dbReference type="Proteomes" id="UP000009046">
    <property type="component" value="Unassembled WGS sequence"/>
</dbReference>
<dbReference type="OrthoDB" id="9829321at2759"/>
<evidence type="ECO:0000256" key="6">
    <source>
        <dbReference type="ARBA" id="ARBA00023180"/>
    </source>
</evidence>
<evidence type="ECO:0000259" key="8">
    <source>
        <dbReference type="PROSITE" id="PS50184"/>
    </source>
</evidence>
<keyword evidence="5" id="KW-0677">Repeat</keyword>
<sequence length="905" mass="101778">MQCHFGKTIKELGSKWSADLGPPFGVMHCIQCECVPFQKKRRIVAKVQCRNIKHECPKPTCDEPVFIPGKCCKTCLDDHRLLEVAQDIPPQEEDKNMKYFGALLTGRTSLVFKRDDIVNIPSTSKNPVYQIVATGRFTFHKKNLYYSFYLANSLNQNPPRPRTIQFINYKGDLLEEQNLSAMGSVYQNATSKVCGVWRRIPREYKRLLRDETLYVALLWGNNLALSGQIARLKALNTEQFTALLTPSYSDLVEPDSGGTAIISTLASPPTIHISLVFNGVFLPDEVSDVPLTVRLENSEKGHVIFEEVVRVHKPSHTINSEEVKSLISMNDLRMITRGKFSVSISSRHKPDIYFLSGPVVTRTACEIFQTPLSLSNELEGSDAQETTSMLSYSPASGMAWLYVNRDGSITYNVQLNEIQESPVFTLMPSGKGRKILDIQQFTPSNLNNGFATGTLDKLSPKLLEFLYSGELSLSVISTKTSIKGQFVSRPVAGAVDTKLPLLLKRVNNKKNYDLIGMAWLSIDFDCDLYYEVQLSGTGAESRSYQLFLEDTPIIAPNSPVSKRHLEDFNGTFLEGFAQLTPQELLRMDTGISFFEITDLSTGTILLKADMKQLKIPVECLSYTNDNDVSPFVSMSSHRTIDITKCYHEGIFYDEGTQWRHPRDPCKMCHCLRGKEKCDDVVCPPLPCTNKAKISVKECCPTCYDSSNNDLKTSVGCTQAGQFYPNGSVWHPYLPPYGFNLCVVMSCVSDAKSSVIKYSRVQCPPLKCSEKEAVRMEKNSCCKQCPTPEAGYARDQSVIEVPKKKTDEEILQEGGCTYLGRGPYENNTEWSHRVDSIGITPCVKCRCKDGVIMCERKRCIRANCTNSTTQSNADVDDCCSHQCRYRRQSKHNQRRKTWKQKKRGNA</sequence>
<dbReference type="Pfam" id="PF00093">
    <property type="entry name" value="VWC"/>
    <property type="match status" value="3"/>
</dbReference>
<feature type="domain" description="CHRD" evidence="9">
    <location>
        <begin position="236"/>
        <end position="364"/>
    </location>
</feature>
<dbReference type="InterPro" id="IPR010895">
    <property type="entry name" value="CHRD"/>
</dbReference>
<dbReference type="SUPFAM" id="SSF57603">
    <property type="entry name" value="FnI-like domain"/>
    <property type="match status" value="3"/>
</dbReference>
<dbReference type="GO" id="GO:0036122">
    <property type="term" value="F:BMP binding"/>
    <property type="evidence" value="ECO:0007669"/>
    <property type="project" value="TreeGrafter"/>
</dbReference>
<dbReference type="VEuPathDB" id="VectorBase:PHUM559580"/>
<dbReference type="PROSITE" id="PS50184">
    <property type="entry name" value="VWFC_2"/>
    <property type="match status" value="1"/>
</dbReference>
<evidence type="ECO:0000256" key="5">
    <source>
        <dbReference type="ARBA" id="ARBA00022737"/>
    </source>
</evidence>
<accession>E0W0M5</accession>
<feature type="domain" description="CHRD" evidence="9">
    <location>
        <begin position="96"/>
        <end position="234"/>
    </location>
</feature>
<feature type="domain" description="VWFC" evidence="8">
    <location>
        <begin position="643"/>
        <end position="703"/>
    </location>
</feature>
<keyword evidence="6" id="KW-0325">Glycoprotein</keyword>
<dbReference type="GO" id="GO:0005615">
    <property type="term" value="C:extracellular space"/>
    <property type="evidence" value="ECO:0007669"/>
    <property type="project" value="TreeGrafter"/>
</dbReference>
<evidence type="ECO:0000259" key="9">
    <source>
        <dbReference type="PROSITE" id="PS50933"/>
    </source>
</evidence>
<dbReference type="EnsemblMetazoa" id="PHUM559580-RA">
    <property type="protein sequence ID" value="PHUM559580-PA"/>
    <property type="gene ID" value="PHUM559580"/>
</dbReference>
<name>E0W0M5_PEDHC</name>
<dbReference type="PANTHER" id="PTHR46526">
    <property type="entry name" value="CHORDIN"/>
    <property type="match status" value="1"/>
</dbReference>
<gene>
    <name evidence="11" type="primary">8234700</name>
    <name evidence="10" type="ORF">Phum_PHUM559580</name>
</gene>
<dbReference type="GO" id="GO:0009953">
    <property type="term" value="P:dorsal/ventral pattern formation"/>
    <property type="evidence" value="ECO:0007669"/>
    <property type="project" value="TreeGrafter"/>
</dbReference>
<reference evidence="11" key="3">
    <citation type="submission" date="2021-02" db="UniProtKB">
        <authorList>
            <consortium name="EnsemblMetazoa"/>
        </authorList>
    </citation>
    <scope>IDENTIFICATION</scope>
    <source>
        <strain evidence="11">USDA</strain>
    </source>
</reference>
<dbReference type="CTD" id="8234700"/>
<keyword evidence="3 7" id="KW-0217">Developmental protein</keyword>
<dbReference type="HOGENOM" id="CLU_008477_0_0_1"/>
<evidence type="ECO:0000313" key="11">
    <source>
        <dbReference type="EnsemblMetazoa" id="PHUM559580-PA"/>
    </source>
</evidence>
<dbReference type="FunCoup" id="E0W0M5">
    <property type="interactions" value="72"/>
</dbReference>
<dbReference type="InParanoid" id="E0W0M5"/>
<dbReference type="RefSeq" id="XP_002431919.1">
    <property type="nucleotide sequence ID" value="XM_002431874.1"/>
</dbReference>
<organism>
    <name type="scientific">Pediculus humanus subsp. corporis</name>
    <name type="common">Body louse</name>
    <dbReference type="NCBI Taxonomy" id="121224"/>
    <lineage>
        <taxon>Eukaryota</taxon>
        <taxon>Metazoa</taxon>
        <taxon>Ecdysozoa</taxon>
        <taxon>Arthropoda</taxon>
        <taxon>Hexapoda</taxon>
        <taxon>Insecta</taxon>
        <taxon>Pterygota</taxon>
        <taxon>Neoptera</taxon>
        <taxon>Paraneoptera</taxon>
        <taxon>Psocodea</taxon>
        <taxon>Troctomorpha</taxon>
        <taxon>Phthiraptera</taxon>
        <taxon>Anoplura</taxon>
        <taxon>Pediculidae</taxon>
        <taxon>Pediculus</taxon>
    </lineage>
</organism>
<dbReference type="GO" id="GO:0048731">
    <property type="term" value="P:system development"/>
    <property type="evidence" value="ECO:0007669"/>
    <property type="project" value="UniProtKB-ARBA"/>
</dbReference>
<dbReference type="PROSITE" id="PS01208">
    <property type="entry name" value="VWFC_1"/>
    <property type="match status" value="1"/>
</dbReference>
<protein>
    <submittedName>
        <fullName evidence="10">Chordin, putative</fullName>
    </submittedName>
</protein>
<evidence type="ECO:0000256" key="3">
    <source>
        <dbReference type="ARBA" id="ARBA00022473"/>
    </source>
</evidence>
<dbReference type="SMART" id="SM00754">
    <property type="entry name" value="CHRD"/>
    <property type="match status" value="3"/>
</dbReference>
<proteinExistence type="inferred from homology"/>
<dbReference type="Gene3D" id="6.20.200.20">
    <property type="match status" value="1"/>
</dbReference>
<keyword evidence="4" id="KW-0964">Secreted</keyword>